<gene>
    <name evidence="3" type="ORF">DCAF_LOCUS14351</name>
</gene>
<keyword evidence="4" id="KW-1185">Reference proteome</keyword>
<name>A0AAV1RRJ5_9ROSI</name>
<sequence>MQEDIMKLENLYEQLSNLNSRLNNMIASGPLASASVIWTSVVARPNMAEALIGGSIVSAVIILLINKLAAPEIIIGSYKRRKLDDDSKFTEKRQITT</sequence>
<feature type="transmembrane region" description="Helical" evidence="2">
    <location>
        <begin position="50"/>
        <end position="70"/>
    </location>
</feature>
<accession>A0AAV1RRJ5</accession>
<protein>
    <submittedName>
        <fullName evidence="3">Uncharacterized protein</fullName>
    </submittedName>
</protein>
<proteinExistence type="predicted"/>
<feature type="coiled-coil region" evidence="1">
    <location>
        <begin position="1"/>
        <end position="28"/>
    </location>
</feature>
<keyword evidence="2" id="KW-1133">Transmembrane helix</keyword>
<dbReference type="EMBL" id="CAWUPB010001157">
    <property type="protein sequence ID" value="CAK7339300.1"/>
    <property type="molecule type" value="Genomic_DNA"/>
</dbReference>
<keyword evidence="2" id="KW-0812">Transmembrane</keyword>
<evidence type="ECO:0000256" key="2">
    <source>
        <dbReference type="SAM" id="Phobius"/>
    </source>
</evidence>
<feature type="transmembrane region" description="Helical" evidence="2">
    <location>
        <begin position="21"/>
        <end position="38"/>
    </location>
</feature>
<evidence type="ECO:0000313" key="4">
    <source>
        <dbReference type="Proteomes" id="UP001314170"/>
    </source>
</evidence>
<keyword evidence="2" id="KW-0472">Membrane</keyword>
<evidence type="ECO:0000256" key="1">
    <source>
        <dbReference type="SAM" id="Coils"/>
    </source>
</evidence>
<dbReference type="Proteomes" id="UP001314170">
    <property type="component" value="Unassembled WGS sequence"/>
</dbReference>
<comment type="caution">
    <text evidence="3">The sequence shown here is derived from an EMBL/GenBank/DDBJ whole genome shotgun (WGS) entry which is preliminary data.</text>
</comment>
<keyword evidence="1" id="KW-0175">Coiled coil</keyword>
<reference evidence="3 4" key="1">
    <citation type="submission" date="2024-01" db="EMBL/GenBank/DDBJ databases">
        <authorList>
            <person name="Waweru B."/>
        </authorList>
    </citation>
    <scope>NUCLEOTIDE SEQUENCE [LARGE SCALE GENOMIC DNA]</scope>
</reference>
<organism evidence="3 4">
    <name type="scientific">Dovyalis caffra</name>
    <dbReference type="NCBI Taxonomy" id="77055"/>
    <lineage>
        <taxon>Eukaryota</taxon>
        <taxon>Viridiplantae</taxon>
        <taxon>Streptophyta</taxon>
        <taxon>Embryophyta</taxon>
        <taxon>Tracheophyta</taxon>
        <taxon>Spermatophyta</taxon>
        <taxon>Magnoliopsida</taxon>
        <taxon>eudicotyledons</taxon>
        <taxon>Gunneridae</taxon>
        <taxon>Pentapetalae</taxon>
        <taxon>rosids</taxon>
        <taxon>fabids</taxon>
        <taxon>Malpighiales</taxon>
        <taxon>Salicaceae</taxon>
        <taxon>Flacourtieae</taxon>
        <taxon>Dovyalis</taxon>
    </lineage>
</organism>
<evidence type="ECO:0000313" key="3">
    <source>
        <dbReference type="EMBL" id="CAK7339300.1"/>
    </source>
</evidence>
<dbReference type="AlphaFoldDB" id="A0AAV1RRJ5"/>